<comment type="caution">
    <text evidence="2">The sequence shown here is derived from an EMBL/GenBank/DDBJ whole genome shotgun (WGS) entry which is preliminary data.</text>
</comment>
<name>A0AAV9EPP2_ACOCL</name>
<feature type="region of interest" description="Disordered" evidence="1">
    <location>
        <begin position="1"/>
        <end position="27"/>
    </location>
</feature>
<accession>A0AAV9EPP2</accession>
<keyword evidence="3" id="KW-1185">Reference proteome</keyword>
<evidence type="ECO:0000313" key="2">
    <source>
        <dbReference type="EMBL" id="KAK1314820.1"/>
    </source>
</evidence>
<evidence type="ECO:0000313" key="3">
    <source>
        <dbReference type="Proteomes" id="UP001180020"/>
    </source>
</evidence>
<proteinExistence type="predicted"/>
<protein>
    <submittedName>
        <fullName evidence="2">Uncharacterized protein</fullName>
    </submittedName>
</protein>
<dbReference type="AlphaFoldDB" id="A0AAV9EPP2"/>
<gene>
    <name evidence="2" type="ORF">QJS10_CPA06g00133</name>
</gene>
<evidence type="ECO:0000256" key="1">
    <source>
        <dbReference type="SAM" id="MobiDB-lite"/>
    </source>
</evidence>
<reference evidence="2" key="2">
    <citation type="submission" date="2023-06" db="EMBL/GenBank/DDBJ databases">
        <authorList>
            <person name="Ma L."/>
            <person name="Liu K.-W."/>
            <person name="Li Z."/>
            <person name="Hsiao Y.-Y."/>
            <person name="Qi Y."/>
            <person name="Fu T."/>
            <person name="Tang G."/>
            <person name="Zhang D."/>
            <person name="Sun W.-H."/>
            <person name="Liu D.-K."/>
            <person name="Li Y."/>
            <person name="Chen G.-Z."/>
            <person name="Liu X.-D."/>
            <person name="Liao X.-Y."/>
            <person name="Jiang Y.-T."/>
            <person name="Yu X."/>
            <person name="Hao Y."/>
            <person name="Huang J."/>
            <person name="Zhao X.-W."/>
            <person name="Ke S."/>
            <person name="Chen Y.-Y."/>
            <person name="Wu W.-L."/>
            <person name="Hsu J.-L."/>
            <person name="Lin Y.-F."/>
            <person name="Huang M.-D."/>
            <person name="Li C.-Y."/>
            <person name="Huang L."/>
            <person name="Wang Z.-W."/>
            <person name="Zhao X."/>
            <person name="Zhong W.-Y."/>
            <person name="Peng D.-H."/>
            <person name="Ahmad S."/>
            <person name="Lan S."/>
            <person name="Zhang J.-S."/>
            <person name="Tsai W.-C."/>
            <person name="Van De Peer Y."/>
            <person name="Liu Z.-J."/>
        </authorList>
    </citation>
    <scope>NUCLEOTIDE SEQUENCE</scope>
    <source>
        <strain evidence="2">CP</strain>
        <tissue evidence="2">Leaves</tissue>
    </source>
</reference>
<organism evidence="2 3">
    <name type="scientific">Acorus calamus</name>
    <name type="common">Sweet flag</name>
    <dbReference type="NCBI Taxonomy" id="4465"/>
    <lineage>
        <taxon>Eukaryota</taxon>
        <taxon>Viridiplantae</taxon>
        <taxon>Streptophyta</taxon>
        <taxon>Embryophyta</taxon>
        <taxon>Tracheophyta</taxon>
        <taxon>Spermatophyta</taxon>
        <taxon>Magnoliopsida</taxon>
        <taxon>Liliopsida</taxon>
        <taxon>Acoraceae</taxon>
        <taxon>Acorus</taxon>
    </lineage>
</organism>
<dbReference type="Proteomes" id="UP001180020">
    <property type="component" value="Unassembled WGS sequence"/>
</dbReference>
<reference evidence="2" key="1">
    <citation type="journal article" date="2023" name="Nat. Commun.">
        <title>Diploid and tetraploid genomes of Acorus and the evolution of monocots.</title>
        <authorList>
            <person name="Ma L."/>
            <person name="Liu K.W."/>
            <person name="Li Z."/>
            <person name="Hsiao Y.Y."/>
            <person name="Qi Y."/>
            <person name="Fu T."/>
            <person name="Tang G.D."/>
            <person name="Zhang D."/>
            <person name="Sun W.H."/>
            <person name="Liu D.K."/>
            <person name="Li Y."/>
            <person name="Chen G.Z."/>
            <person name="Liu X.D."/>
            <person name="Liao X.Y."/>
            <person name="Jiang Y.T."/>
            <person name="Yu X."/>
            <person name="Hao Y."/>
            <person name="Huang J."/>
            <person name="Zhao X.W."/>
            <person name="Ke S."/>
            <person name="Chen Y.Y."/>
            <person name="Wu W.L."/>
            <person name="Hsu J.L."/>
            <person name="Lin Y.F."/>
            <person name="Huang M.D."/>
            <person name="Li C.Y."/>
            <person name="Huang L."/>
            <person name="Wang Z.W."/>
            <person name="Zhao X."/>
            <person name="Zhong W.Y."/>
            <person name="Peng D.H."/>
            <person name="Ahmad S."/>
            <person name="Lan S."/>
            <person name="Zhang J.S."/>
            <person name="Tsai W.C."/>
            <person name="Van de Peer Y."/>
            <person name="Liu Z.J."/>
        </authorList>
    </citation>
    <scope>NUCLEOTIDE SEQUENCE</scope>
    <source>
        <strain evidence="2">CP</strain>
    </source>
</reference>
<sequence>MPRRAKRFDRGHVGMVRPGGSHPQGVSTEVRRLQMMEINKRKYMDEASPGYKQGA</sequence>
<dbReference type="EMBL" id="JAUJYO010000006">
    <property type="protein sequence ID" value="KAK1314820.1"/>
    <property type="molecule type" value="Genomic_DNA"/>
</dbReference>